<dbReference type="EMBL" id="DYVX01000050">
    <property type="protein sequence ID" value="HJF91883.1"/>
    <property type="molecule type" value="Genomic_DNA"/>
</dbReference>
<dbReference type="RefSeq" id="WP_276827300.1">
    <property type="nucleotide sequence ID" value="NZ_DYVX01000050.1"/>
</dbReference>
<proteinExistence type="predicted"/>
<feature type="domain" description="HipA N-terminal subdomain 1" evidence="1">
    <location>
        <begin position="5"/>
        <end position="101"/>
    </location>
</feature>
<dbReference type="PANTHER" id="PTHR37419:SF6">
    <property type="entry name" value="KINASE HI_0665-RELATED"/>
    <property type="match status" value="1"/>
</dbReference>
<dbReference type="NCBIfam" id="TIGR03071">
    <property type="entry name" value="couple_hipA"/>
    <property type="match status" value="1"/>
</dbReference>
<dbReference type="InterPro" id="IPR052028">
    <property type="entry name" value="HipA_Ser/Thr_kinase"/>
</dbReference>
<dbReference type="AlphaFoldDB" id="A0A921LC61"/>
<evidence type="ECO:0000313" key="3">
    <source>
        <dbReference type="Proteomes" id="UP000717835"/>
    </source>
</evidence>
<dbReference type="Pfam" id="PF13657">
    <property type="entry name" value="Couple_hipA"/>
    <property type="match status" value="1"/>
</dbReference>
<organism evidence="2 3">
    <name type="scientific">Mediterranea massiliensis</name>
    <dbReference type="NCBI Taxonomy" id="1841865"/>
    <lineage>
        <taxon>Bacteria</taxon>
        <taxon>Pseudomonadati</taxon>
        <taxon>Bacteroidota</taxon>
        <taxon>Bacteroidia</taxon>
        <taxon>Bacteroidales</taxon>
        <taxon>Bacteroidaceae</taxon>
        <taxon>Mediterranea</taxon>
    </lineage>
</organism>
<accession>A0A921LC61</accession>
<sequence>MKRAKVYLHDRLAGRLVEDENGFTFAYDTDYLALPDAAAVSLTLPLGEKPYHDTVLFPFFDGLIPEGWLLDIAERSWKINQRDRMSLLLACCKDCIGAVSVIPDDETREEEKP</sequence>
<name>A0A921LC61_9BACT</name>
<protein>
    <submittedName>
        <fullName evidence="2">HipA N-terminal domain-containing protein</fullName>
    </submittedName>
</protein>
<gene>
    <name evidence="2" type="ORF">K8W02_05805</name>
</gene>
<dbReference type="PANTHER" id="PTHR37419">
    <property type="entry name" value="SERINE/THREONINE-PROTEIN KINASE TOXIN HIPA"/>
    <property type="match status" value="1"/>
</dbReference>
<dbReference type="GO" id="GO:0005829">
    <property type="term" value="C:cytosol"/>
    <property type="evidence" value="ECO:0007669"/>
    <property type="project" value="TreeGrafter"/>
</dbReference>
<reference evidence="2" key="1">
    <citation type="journal article" date="2021" name="PeerJ">
        <title>Extensive microbial diversity within the chicken gut microbiome revealed by metagenomics and culture.</title>
        <authorList>
            <person name="Gilroy R."/>
            <person name="Ravi A."/>
            <person name="Getino M."/>
            <person name="Pursley I."/>
            <person name="Horton D.L."/>
            <person name="Alikhan N.F."/>
            <person name="Baker D."/>
            <person name="Gharbi K."/>
            <person name="Hall N."/>
            <person name="Watson M."/>
            <person name="Adriaenssens E.M."/>
            <person name="Foster-Nyarko E."/>
            <person name="Jarju S."/>
            <person name="Secka A."/>
            <person name="Antonio M."/>
            <person name="Oren A."/>
            <person name="Chaudhuri R.R."/>
            <person name="La Ragione R."/>
            <person name="Hildebrand F."/>
            <person name="Pallen M.J."/>
        </authorList>
    </citation>
    <scope>NUCLEOTIDE SEQUENCE</scope>
    <source>
        <strain evidence="2">CHK55-1828</strain>
    </source>
</reference>
<evidence type="ECO:0000313" key="2">
    <source>
        <dbReference type="EMBL" id="HJF91883.1"/>
    </source>
</evidence>
<comment type="caution">
    <text evidence="2">The sequence shown here is derived from an EMBL/GenBank/DDBJ whole genome shotgun (WGS) entry which is preliminary data.</text>
</comment>
<dbReference type="InterPro" id="IPR017508">
    <property type="entry name" value="HipA_N1"/>
</dbReference>
<evidence type="ECO:0000259" key="1">
    <source>
        <dbReference type="Pfam" id="PF13657"/>
    </source>
</evidence>
<dbReference type="GO" id="GO:0004674">
    <property type="term" value="F:protein serine/threonine kinase activity"/>
    <property type="evidence" value="ECO:0007669"/>
    <property type="project" value="TreeGrafter"/>
</dbReference>
<dbReference type="Proteomes" id="UP000717835">
    <property type="component" value="Unassembled WGS sequence"/>
</dbReference>
<reference evidence="2" key="2">
    <citation type="submission" date="2021-09" db="EMBL/GenBank/DDBJ databases">
        <authorList>
            <person name="Gilroy R."/>
        </authorList>
    </citation>
    <scope>NUCLEOTIDE SEQUENCE</scope>
    <source>
        <strain evidence="2">CHK55-1828</strain>
    </source>
</reference>